<comment type="caution">
    <text evidence="1">The sequence shown here is derived from an EMBL/GenBank/DDBJ whole genome shotgun (WGS) entry which is preliminary data.</text>
</comment>
<evidence type="ECO:0000313" key="2">
    <source>
        <dbReference type="Proteomes" id="UP001498398"/>
    </source>
</evidence>
<name>A0ABR1JA05_9AGAR</name>
<reference evidence="1 2" key="1">
    <citation type="submission" date="2024-01" db="EMBL/GenBank/DDBJ databases">
        <title>A draft genome for the cacao thread blight pathogen Marasmiellus scandens.</title>
        <authorList>
            <person name="Baruah I.K."/>
            <person name="Leung J."/>
            <person name="Bukari Y."/>
            <person name="Amoako-Attah I."/>
            <person name="Meinhardt L.W."/>
            <person name="Bailey B.A."/>
            <person name="Cohen S.P."/>
        </authorList>
    </citation>
    <scope>NUCLEOTIDE SEQUENCE [LARGE SCALE GENOMIC DNA]</scope>
    <source>
        <strain evidence="1 2">GH-19</strain>
    </source>
</reference>
<dbReference type="Proteomes" id="UP001498398">
    <property type="component" value="Unassembled WGS sequence"/>
</dbReference>
<evidence type="ECO:0000313" key="1">
    <source>
        <dbReference type="EMBL" id="KAK7450563.1"/>
    </source>
</evidence>
<proteinExistence type="predicted"/>
<protein>
    <submittedName>
        <fullName evidence="1">Uncharacterized protein</fullName>
    </submittedName>
</protein>
<keyword evidence="2" id="KW-1185">Reference proteome</keyword>
<organism evidence="1 2">
    <name type="scientific">Marasmiellus scandens</name>
    <dbReference type="NCBI Taxonomy" id="2682957"/>
    <lineage>
        <taxon>Eukaryota</taxon>
        <taxon>Fungi</taxon>
        <taxon>Dikarya</taxon>
        <taxon>Basidiomycota</taxon>
        <taxon>Agaricomycotina</taxon>
        <taxon>Agaricomycetes</taxon>
        <taxon>Agaricomycetidae</taxon>
        <taxon>Agaricales</taxon>
        <taxon>Marasmiineae</taxon>
        <taxon>Omphalotaceae</taxon>
        <taxon>Marasmiellus</taxon>
    </lineage>
</organism>
<dbReference type="EMBL" id="JBANRG010000033">
    <property type="protein sequence ID" value="KAK7450563.1"/>
    <property type="molecule type" value="Genomic_DNA"/>
</dbReference>
<gene>
    <name evidence="1" type="ORF">VKT23_012872</name>
</gene>
<sequence length="56" mass="5673">MQSRSIWTGTSYDGVPGCSNPNAAATAAGVAAGGGGSLFRGMGQLKVLFLKKVKEE</sequence>
<accession>A0ABR1JA05</accession>